<proteinExistence type="predicted"/>
<evidence type="ECO:0000313" key="2">
    <source>
        <dbReference type="Proteomes" id="UP000191089"/>
    </source>
</evidence>
<keyword evidence="2" id="KW-1185">Reference proteome</keyword>
<gene>
    <name evidence="1" type="ORF">Xcaj_18830</name>
</gene>
<reference evidence="1 2" key="1">
    <citation type="submission" date="2015-12" db="EMBL/GenBank/DDBJ databases">
        <authorList>
            <person name="Bansal K."/>
            <person name="Midha S."/>
            <person name="Patil P.B."/>
        </authorList>
    </citation>
    <scope>NUCLEOTIDE SEQUENCE [LARGE SCALE GENOMIC DNA]</scope>
    <source>
        <strain evidence="1 2">LMG558</strain>
    </source>
</reference>
<comment type="caution">
    <text evidence="1">The sequence shown here is derived from an EMBL/GenBank/DDBJ whole genome shotgun (WGS) entry which is preliminary data.</text>
</comment>
<accession>A0ABX3M5C9</accession>
<dbReference type="EMBL" id="LOKQ01000305">
    <property type="protein sequence ID" value="OOX08529.1"/>
    <property type="molecule type" value="Genomic_DNA"/>
</dbReference>
<organism evidence="1 2">
    <name type="scientific">Xanthomonas axonopodis pv. cajani</name>
    <dbReference type="NCBI Taxonomy" id="487827"/>
    <lineage>
        <taxon>Bacteria</taxon>
        <taxon>Pseudomonadati</taxon>
        <taxon>Pseudomonadota</taxon>
        <taxon>Gammaproteobacteria</taxon>
        <taxon>Lysobacterales</taxon>
        <taxon>Lysobacteraceae</taxon>
        <taxon>Xanthomonas</taxon>
    </lineage>
</organism>
<dbReference type="Proteomes" id="UP000191089">
    <property type="component" value="Unassembled WGS sequence"/>
</dbReference>
<sequence>MIEPRLRSHVLPSRSAHAASRGAFAALSGVQMVEHPADQLIGLACAFRFTAEECGYDPLSLIELTERMEVDCRFRGNPPTS</sequence>
<evidence type="ECO:0000313" key="1">
    <source>
        <dbReference type="EMBL" id="OOX08529.1"/>
    </source>
</evidence>
<protein>
    <submittedName>
        <fullName evidence="1">Uncharacterized protein</fullName>
    </submittedName>
</protein>
<feature type="non-terminal residue" evidence="1">
    <location>
        <position position="81"/>
    </location>
</feature>
<name>A0ABX3M5C9_9XANT</name>